<name>A0A6M3LUT2_9ZZZZ</name>
<protein>
    <submittedName>
        <fullName evidence="1">Uncharacterized protein</fullName>
    </submittedName>
</protein>
<organism evidence="1">
    <name type="scientific">viral metagenome</name>
    <dbReference type="NCBI Taxonomy" id="1070528"/>
    <lineage>
        <taxon>unclassified sequences</taxon>
        <taxon>metagenomes</taxon>
        <taxon>organismal metagenomes</taxon>
    </lineage>
</organism>
<dbReference type="AlphaFoldDB" id="A0A6M3LUT2"/>
<reference evidence="1" key="1">
    <citation type="submission" date="2020-03" db="EMBL/GenBank/DDBJ databases">
        <title>The deep terrestrial virosphere.</title>
        <authorList>
            <person name="Holmfeldt K."/>
            <person name="Nilsson E."/>
            <person name="Simone D."/>
            <person name="Lopez-Fernandez M."/>
            <person name="Wu X."/>
            <person name="de Brujin I."/>
            <person name="Lundin D."/>
            <person name="Andersson A."/>
            <person name="Bertilsson S."/>
            <person name="Dopson M."/>
        </authorList>
    </citation>
    <scope>NUCLEOTIDE SEQUENCE</scope>
    <source>
        <strain evidence="1">MM415B09363</strain>
    </source>
</reference>
<accession>A0A6M3LUT2</accession>
<sequence length="79" mass="9184">MKNSKKQIDKMIAELKANGYEIPDWCNMSIWAHYDGMGGCWGITGEHVKKEGKKYCMKCEYCKGQQKLHKRRQENGKAN</sequence>
<evidence type="ECO:0000313" key="1">
    <source>
        <dbReference type="EMBL" id="QJA96358.1"/>
    </source>
</evidence>
<dbReference type="EMBL" id="MT143392">
    <property type="protein sequence ID" value="QJA96358.1"/>
    <property type="molecule type" value="Genomic_DNA"/>
</dbReference>
<proteinExistence type="predicted"/>
<gene>
    <name evidence="1" type="ORF">MM415B09363_0009</name>
</gene>